<dbReference type="EMBL" id="FOIQ01000002">
    <property type="protein sequence ID" value="SEV94710.1"/>
    <property type="molecule type" value="Genomic_DNA"/>
</dbReference>
<evidence type="ECO:0000313" key="2">
    <source>
        <dbReference type="Proteomes" id="UP000199373"/>
    </source>
</evidence>
<reference evidence="1 2" key="1">
    <citation type="submission" date="2016-10" db="EMBL/GenBank/DDBJ databases">
        <authorList>
            <person name="de Groot N.N."/>
        </authorList>
    </citation>
    <scope>NUCLEOTIDE SEQUENCE [LARGE SCALE GENOMIC DNA]</scope>
    <source>
        <strain evidence="1 2">TC2-24</strain>
    </source>
</reference>
<gene>
    <name evidence="1" type="ORF">SAMN04487850_0892</name>
</gene>
<proteinExistence type="predicted"/>
<keyword evidence="2" id="KW-1185">Reference proteome</keyword>
<dbReference type="RefSeq" id="WP_143065719.1">
    <property type="nucleotide sequence ID" value="NZ_FOIQ01000002.1"/>
</dbReference>
<dbReference type="Proteomes" id="UP000199373">
    <property type="component" value="Unassembled WGS sequence"/>
</dbReference>
<name>A0A1I0N0U7_9BACT</name>
<dbReference type="AlphaFoldDB" id="A0A1I0N0U7"/>
<organism evidence="1 2">
    <name type="scientific">Prevotella aff. ruminicola Tc2-24</name>
    <dbReference type="NCBI Taxonomy" id="81582"/>
    <lineage>
        <taxon>Bacteria</taxon>
        <taxon>Pseudomonadati</taxon>
        <taxon>Bacteroidota</taxon>
        <taxon>Bacteroidia</taxon>
        <taxon>Bacteroidales</taxon>
        <taxon>Prevotellaceae</taxon>
        <taxon>Prevotella</taxon>
    </lineage>
</organism>
<evidence type="ECO:0000313" key="1">
    <source>
        <dbReference type="EMBL" id="SEV94710.1"/>
    </source>
</evidence>
<accession>A0A1I0N0U7</accession>
<protein>
    <submittedName>
        <fullName evidence="1">Uncharacterized protein</fullName>
    </submittedName>
</protein>
<sequence>MKRILCLFCFFLIGIHMYGKRKNIMYYVEIPEYMVAQLDSVYYSCTNEFHVGAGINVHNLVNYKDTSFKDGIYVFRGMGPHFQQLMFIRYKHKLYFFNAHNAINVQKQLMDAKEKLLIESSDYVLYLKHIADYIYESYEAEDYYYEAIDESYHDGILLPLGN</sequence>